<evidence type="ECO:0000256" key="1">
    <source>
        <dbReference type="ARBA" id="ARBA00022741"/>
    </source>
</evidence>
<dbReference type="InterPro" id="IPR006762">
    <property type="entry name" value="Gtr1_RagA"/>
</dbReference>
<dbReference type="GO" id="GO:0010507">
    <property type="term" value="P:negative regulation of autophagy"/>
    <property type="evidence" value="ECO:0007669"/>
    <property type="project" value="TreeGrafter"/>
</dbReference>
<dbReference type="GO" id="GO:0009267">
    <property type="term" value="P:cellular response to starvation"/>
    <property type="evidence" value="ECO:0007669"/>
    <property type="project" value="TreeGrafter"/>
</dbReference>
<dbReference type="GO" id="GO:0005764">
    <property type="term" value="C:lysosome"/>
    <property type="evidence" value="ECO:0007669"/>
    <property type="project" value="TreeGrafter"/>
</dbReference>
<keyword evidence="2 3" id="KW-0342">GTP-binding</keyword>
<dbReference type="GO" id="GO:1904263">
    <property type="term" value="P:positive regulation of TORC1 signaling"/>
    <property type="evidence" value="ECO:0007669"/>
    <property type="project" value="TreeGrafter"/>
</dbReference>
<dbReference type="AlphaFoldDB" id="A0A8J5JVK9"/>
<sequence>MLSNFRKDEGMQVPFDKESSSIIKLNNATILYLREVGRYLALVCILREDNFDRQGLIDYNFLCFRNAIQEVFDVRTNQLQLQQLTNITSSPHLQNSHTNGPTS</sequence>
<comment type="caution">
    <text evidence="4">The sequence shown here is derived from an EMBL/GenBank/DDBJ whole genome shotgun (WGS) entry which is preliminary data.</text>
</comment>
<accession>A0A8J5JVK9</accession>
<dbReference type="PANTHER" id="PTHR11259">
    <property type="entry name" value="RAS-RELATED GTP BINDING RAG/GTR YEAST"/>
    <property type="match status" value="1"/>
</dbReference>
<keyword evidence="1 3" id="KW-0547">Nucleotide-binding</keyword>
<evidence type="ECO:0000313" key="5">
    <source>
        <dbReference type="Proteomes" id="UP000747542"/>
    </source>
</evidence>
<evidence type="ECO:0000256" key="3">
    <source>
        <dbReference type="RuleBase" id="RU367014"/>
    </source>
</evidence>
<dbReference type="Proteomes" id="UP000747542">
    <property type="component" value="Unassembled WGS sequence"/>
</dbReference>
<proteinExistence type="inferred from homology"/>
<comment type="similarity">
    <text evidence="3">Belongs to the GTR/RAG GTP-binding protein family.</text>
</comment>
<dbReference type="GO" id="GO:1990131">
    <property type="term" value="C:Gtr1-Gtr2 GTPase complex"/>
    <property type="evidence" value="ECO:0007669"/>
    <property type="project" value="TreeGrafter"/>
</dbReference>
<gene>
    <name evidence="4" type="primary">RRAGD-L</name>
    <name evidence="4" type="ORF">Hamer_G002092</name>
</gene>
<evidence type="ECO:0000313" key="4">
    <source>
        <dbReference type="EMBL" id="KAG7163038.1"/>
    </source>
</evidence>
<keyword evidence="5" id="KW-1185">Reference proteome</keyword>
<dbReference type="PANTHER" id="PTHR11259:SF2">
    <property type="entry name" value="GH16429P"/>
    <property type="match status" value="1"/>
</dbReference>
<dbReference type="Gene3D" id="3.30.450.190">
    <property type="match status" value="1"/>
</dbReference>
<dbReference type="EMBL" id="JAHLQT010026502">
    <property type="protein sequence ID" value="KAG7163038.1"/>
    <property type="molecule type" value="Genomic_DNA"/>
</dbReference>
<reference evidence="4" key="1">
    <citation type="journal article" date="2021" name="Sci. Adv.">
        <title>The American lobster genome reveals insights on longevity, neural, and immune adaptations.</title>
        <authorList>
            <person name="Polinski J.M."/>
            <person name="Zimin A.V."/>
            <person name="Clark K.F."/>
            <person name="Kohn A.B."/>
            <person name="Sadowski N."/>
            <person name="Timp W."/>
            <person name="Ptitsyn A."/>
            <person name="Khanna P."/>
            <person name="Romanova D.Y."/>
            <person name="Williams P."/>
            <person name="Greenwood S.J."/>
            <person name="Moroz L.L."/>
            <person name="Walt D.R."/>
            <person name="Bodnar A.G."/>
        </authorList>
    </citation>
    <scope>NUCLEOTIDE SEQUENCE</scope>
    <source>
        <strain evidence="4">GMGI-L3</strain>
    </source>
</reference>
<name>A0A8J5JVK9_HOMAM</name>
<protein>
    <submittedName>
        <fullName evidence="4">Ras-related GTP-binding protein D-like</fullName>
    </submittedName>
</protein>
<dbReference type="GO" id="GO:0005525">
    <property type="term" value="F:GTP binding"/>
    <property type="evidence" value="ECO:0007669"/>
    <property type="project" value="UniProtKB-UniRule"/>
</dbReference>
<dbReference type="GO" id="GO:0003924">
    <property type="term" value="F:GTPase activity"/>
    <property type="evidence" value="ECO:0007669"/>
    <property type="project" value="TreeGrafter"/>
</dbReference>
<evidence type="ECO:0000256" key="2">
    <source>
        <dbReference type="ARBA" id="ARBA00023134"/>
    </source>
</evidence>
<organism evidence="4 5">
    <name type="scientific">Homarus americanus</name>
    <name type="common">American lobster</name>
    <dbReference type="NCBI Taxonomy" id="6706"/>
    <lineage>
        <taxon>Eukaryota</taxon>
        <taxon>Metazoa</taxon>
        <taxon>Ecdysozoa</taxon>
        <taxon>Arthropoda</taxon>
        <taxon>Crustacea</taxon>
        <taxon>Multicrustacea</taxon>
        <taxon>Malacostraca</taxon>
        <taxon>Eumalacostraca</taxon>
        <taxon>Eucarida</taxon>
        <taxon>Decapoda</taxon>
        <taxon>Pleocyemata</taxon>
        <taxon>Astacidea</taxon>
        <taxon>Nephropoidea</taxon>
        <taxon>Nephropidae</taxon>
        <taxon>Homarus</taxon>
    </lineage>
</organism>
<dbReference type="GO" id="GO:0005634">
    <property type="term" value="C:nucleus"/>
    <property type="evidence" value="ECO:0007669"/>
    <property type="project" value="TreeGrafter"/>
</dbReference>